<keyword evidence="1" id="KW-0472">Membrane</keyword>
<keyword evidence="3" id="KW-1185">Reference proteome</keyword>
<name>A0ABR2EGM0_9ROSI</name>
<proteinExistence type="predicted"/>
<dbReference type="Proteomes" id="UP001472677">
    <property type="component" value="Unassembled WGS sequence"/>
</dbReference>
<organism evidence="2 3">
    <name type="scientific">Hibiscus sabdariffa</name>
    <name type="common">roselle</name>
    <dbReference type="NCBI Taxonomy" id="183260"/>
    <lineage>
        <taxon>Eukaryota</taxon>
        <taxon>Viridiplantae</taxon>
        <taxon>Streptophyta</taxon>
        <taxon>Embryophyta</taxon>
        <taxon>Tracheophyta</taxon>
        <taxon>Spermatophyta</taxon>
        <taxon>Magnoliopsida</taxon>
        <taxon>eudicotyledons</taxon>
        <taxon>Gunneridae</taxon>
        <taxon>Pentapetalae</taxon>
        <taxon>rosids</taxon>
        <taxon>malvids</taxon>
        <taxon>Malvales</taxon>
        <taxon>Malvaceae</taxon>
        <taxon>Malvoideae</taxon>
        <taxon>Hibiscus</taxon>
    </lineage>
</organism>
<protein>
    <submittedName>
        <fullName evidence="2">Uncharacterized protein</fullName>
    </submittedName>
</protein>
<feature type="transmembrane region" description="Helical" evidence="1">
    <location>
        <begin position="43"/>
        <end position="69"/>
    </location>
</feature>
<evidence type="ECO:0000313" key="3">
    <source>
        <dbReference type="Proteomes" id="UP001472677"/>
    </source>
</evidence>
<gene>
    <name evidence="2" type="ORF">V6N12_048209</name>
</gene>
<keyword evidence="1" id="KW-0812">Transmembrane</keyword>
<sequence>MVKSPHSGWHAKLLIGCGVGSISFHLSGGSVAAANIVGDSACSFFLLFFWALPSSYLLSFSARLVVWLFELLYMHCNKTNDILIARIIKEFKKEVPTTMIGDGIHDTPALATNLFGINNAS</sequence>
<keyword evidence="1" id="KW-1133">Transmembrane helix</keyword>
<accession>A0ABR2EGM0</accession>
<reference evidence="2 3" key="1">
    <citation type="journal article" date="2024" name="G3 (Bethesda)">
        <title>Genome assembly of Hibiscus sabdariffa L. provides insights into metabolisms of medicinal natural products.</title>
        <authorList>
            <person name="Kim T."/>
        </authorList>
    </citation>
    <scope>NUCLEOTIDE SEQUENCE [LARGE SCALE GENOMIC DNA]</scope>
    <source>
        <strain evidence="2">TK-2024</strain>
        <tissue evidence="2">Old leaves</tissue>
    </source>
</reference>
<evidence type="ECO:0000256" key="1">
    <source>
        <dbReference type="SAM" id="Phobius"/>
    </source>
</evidence>
<comment type="caution">
    <text evidence="2">The sequence shown here is derived from an EMBL/GenBank/DDBJ whole genome shotgun (WGS) entry which is preliminary data.</text>
</comment>
<evidence type="ECO:0000313" key="2">
    <source>
        <dbReference type="EMBL" id="KAK8561134.1"/>
    </source>
</evidence>
<dbReference type="EMBL" id="JBBPBM010000013">
    <property type="protein sequence ID" value="KAK8561134.1"/>
    <property type="molecule type" value="Genomic_DNA"/>
</dbReference>